<dbReference type="InterPro" id="IPR015939">
    <property type="entry name" value="Fum_Rdtase/Succ_DH_flav-like_C"/>
</dbReference>
<evidence type="ECO:0000313" key="14">
    <source>
        <dbReference type="EMBL" id="RED53670.1"/>
    </source>
</evidence>
<keyword evidence="6 11" id="KW-0662">Pyridine nucleotide biosynthesis</keyword>
<dbReference type="InterPro" id="IPR037099">
    <property type="entry name" value="Fum_R/Succ_DH_flav-like_C_sf"/>
</dbReference>
<evidence type="ECO:0000256" key="9">
    <source>
        <dbReference type="ARBA" id="ARBA00048305"/>
    </source>
</evidence>
<comment type="subcellular location">
    <subcellularLocation>
        <location evidence="11">Cytoplasm</location>
    </subcellularLocation>
</comment>
<dbReference type="SUPFAM" id="SSF56425">
    <property type="entry name" value="Succinate dehydrogenase/fumarate reductase flavoprotein, catalytic domain"/>
    <property type="match status" value="1"/>
</dbReference>
<evidence type="ECO:0000256" key="6">
    <source>
        <dbReference type="ARBA" id="ARBA00022642"/>
    </source>
</evidence>
<feature type="domain" description="Fumarate reductase/succinate dehydrogenase flavoprotein-like C-terminal" evidence="13">
    <location>
        <begin position="459"/>
        <end position="488"/>
    </location>
</feature>
<comment type="similarity">
    <text evidence="3 11">Belongs to the FAD-dependent oxidoreductase 2 family. NadB subfamily.</text>
</comment>
<dbReference type="Gene3D" id="1.20.58.100">
    <property type="entry name" value="Fumarate reductase/succinate dehydrogenase flavoprotein-like, C-terminal domain"/>
    <property type="match status" value="1"/>
</dbReference>
<dbReference type="Pfam" id="PF02910">
    <property type="entry name" value="Succ_DH_flav_C"/>
    <property type="match status" value="1"/>
</dbReference>
<dbReference type="SUPFAM" id="SSF46977">
    <property type="entry name" value="Succinate dehydrogenase/fumarate reductase flavoprotein C-terminal domain"/>
    <property type="match status" value="1"/>
</dbReference>
<keyword evidence="8 11" id="KW-0560">Oxidoreductase</keyword>
<proteinExistence type="inferred from homology"/>
<evidence type="ECO:0000313" key="15">
    <source>
        <dbReference type="Proteomes" id="UP000256845"/>
    </source>
</evidence>
<dbReference type="UniPathway" id="UPA00253">
    <property type="reaction ID" value="UER00326"/>
</dbReference>
<evidence type="ECO:0000256" key="5">
    <source>
        <dbReference type="ARBA" id="ARBA00022630"/>
    </source>
</evidence>
<keyword evidence="5 11" id="KW-0285">Flavoprotein</keyword>
<accession>A0A3D9HW80</accession>
<dbReference type="InterPro" id="IPR036188">
    <property type="entry name" value="FAD/NAD-bd_sf"/>
</dbReference>
<evidence type="ECO:0000256" key="3">
    <source>
        <dbReference type="ARBA" id="ARBA00008562"/>
    </source>
</evidence>
<dbReference type="OrthoDB" id="9806724at2"/>
<dbReference type="Gene3D" id="3.90.700.10">
    <property type="entry name" value="Succinate dehydrogenase/fumarate reductase flavoprotein, catalytic domain"/>
    <property type="match status" value="1"/>
</dbReference>
<dbReference type="GO" id="GO:0005737">
    <property type="term" value="C:cytoplasm"/>
    <property type="evidence" value="ECO:0007669"/>
    <property type="project" value="UniProtKB-SubCell"/>
</dbReference>
<dbReference type="FunFam" id="3.90.700.10:FF:000002">
    <property type="entry name" value="L-aspartate oxidase"/>
    <property type="match status" value="1"/>
</dbReference>
<evidence type="ECO:0000256" key="11">
    <source>
        <dbReference type="RuleBase" id="RU362049"/>
    </source>
</evidence>
<dbReference type="GO" id="GO:0034628">
    <property type="term" value="P:'de novo' NAD+ biosynthetic process from L-aspartate"/>
    <property type="evidence" value="ECO:0007669"/>
    <property type="project" value="TreeGrafter"/>
</dbReference>
<organism evidence="14 15">
    <name type="scientific">Aestuariispira insulae</name>
    <dbReference type="NCBI Taxonomy" id="1461337"/>
    <lineage>
        <taxon>Bacteria</taxon>
        <taxon>Pseudomonadati</taxon>
        <taxon>Pseudomonadota</taxon>
        <taxon>Alphaproteobacteria</taxon>
        <taxon>Rhodospirillales</taxon>
        <taxon>Kiloniellaceae</taxon>
        <taxon>Aestuariispira</taxon>
    </lineage>
</organism>
<evidence type="ECO:0000259" key="12">
    <source>
        <dbReference type="Pfam" id="PF00890"/>
    </source>
</evidence>
<dbReference type="InterPro" id="IPR027477">
    <property type="entry name" value="Succ_DH/fumarate_Rdtase_cat_sf"/>
</dbReference>
<comment type="caution">
    <text evidence="14">The sequence shown here is derived from an EMBL/GenBank/DDBJ whole genome shotgun (WGS) entry which is preliminary data.</text>
</comment>
<evidence type="ECO:0000256" key="2">
    <source>
        <dbReference type="ARBA" id="ARBA00004950"/>
    </source>
</evidence>
<dbReference type="Pfam" id="PF00890">
    <property type="entry name" value="FAD_binding_2"/>
    <property type="match status" value="1"/>
</dbReference>
<dbReference type="InterPro" id="IPR003953">
    <property type="entry name" value="FAD-dep_OxRdtase_2_FAD-bd"/>
</dbReference>
<dbReference type="SUPFAM" id="SSF51905">
    <property type="entry name" value="FAD/NAD(P)-binding domain"/>
    <property type="match status" value="1"/>
</dbReference>
<dbReference type="NCBIfam" id="TIGR00551">
    <property type="entry name" value="nadB"/>
    <property type="match status" value="1"/>
</dbReference>
<keyword evidence="7 11" id="KW-0274">FAD</keyword>
<evidence type="ECO:0000256" key="8">
    <source>
        <dbReference type="ARBA" id="ARBA00023002"/>
    </source>
</evidence>
<comment type="cofactor">
    <cofactor evidence="1 11">
        <name>FAD</name>
        <dbReference type="ChEBI" id="CHEBI:57692"/>
    </cofactor>
</comment>
<dbReference type="NCBIfam" id="NF005701">
    <property type="entry name" value="PRK07512.1"/>
    <property type="match status" value="1"/>
</dbReference>
<dbReference type="PANTHER" id="PTHR42716:SF2">
    <property type="entry name" value="L-ASPARTATE OXIDASE, CHLOROPLASTIC"/>
    <property type="match status" value="1"/>
</dbReference>
<dbReference type="Gene3D" id="3.50.50.60">
    <property type="entry name" value="FAD/NAD(P)-binding domain"/>
    <property type="match status" value="1"/>
</dbReference>
<dbReference type="InterPro" id="IPR005288">
    <property type="entry name" value="NadB"/>
</dbReference>
<comment type="pathway">
    <text evidence="2 11">Cofactor biosynthesis; NAD(+) biosynthesis; iminoaspartate from L-aspartate (oxidase route): step 1/1.</text>
</comment>
<dbReference type="Proteomes" id="UP000256845">
    <property type="component" value="Unassembled WGS sequence"/>
</dbReference>
<evidence type="ECO:0000259" key="13">
    <source>
        <dbReference type="Pfam" id="PF02910"/>
    </source>
</evidence>
<gene>
    <name evidence="14" type="ORF">DFP90_101462</name>
</gene>
<comment type="catalytic activity">
    <reaction evidence="9">
        <text>L-aspartate + O2 = iminosuccinate + H2O2</text>
        <dbReference type="Rhea" id="RHEA:25876"/>
        <dbReference type="ChEBI" id="CHEBI:15379"/>
        <dbReference type="ChEBI" id="CHEBI:16240"/>
        <dbReference type="ChEBI" id="CHEBI:29991"/>
        <dbReference type="ChEBI" id="CHEBI:77875"/>
        <dbReference type="EC" id="1.4.3.16"/>
    </reaction>
    <physiologicalReaction direction="left-to-right" evidence="9">
        <dbReference type="Rhea" id="RHEA:25877"/>
    </physiologicalReaction>
</comment>
<dbReference type="EC" id="1.4.3.16" evidence="4 10"/>
<keyword evidence="15" id="KW-1185">Reference proteome</keyword>
<name>A0A3D9HW80_9PROT</name>
<evidence type="ECO:0000256" key="10">
    <source>
        <dbReference type="NCBIfam" id="TIGR00551"/>
    </source>
</evidence>
<feature type="domain" description="FAD-dependent oxidoreductase 2 FAD-binding" evidence="12">
    <location>
        <begin position="14"/>
        <end position="377"/>
    </location>
</feature>
<sequence length="523" mass="55064">MKLARINEYQCGPVVIGTGAAGLLTALSLAPMPVVLVGTGAKGSSDLAQGGIAAAVAPEDDAALHAADTLSASSGLCDPETVDLVTGEGALRIALLERFGMPFDRGQDGTILCGREAAHQVNRVVHAHGDGTGAALTKTLWAQVHKADHIQILSPAVAEVLILEQGHVCGVELASRTGKIRLKSEAVILATGGLGQLFSRTTNPDGVCGLGLGLALRAGAELVDMEFVQFHPTAIDIPGKSPNPLATETLRGEGAVLLDHRGQRFMKQIHADAELAPRDVVARAVYRAVKEGGAWLDARASVGDVFPDHFPTVHRLCLENGLDPVTAPIPVAPAAHYHMGGIATDRRGRSSQTGLWACGEVASTGLHGANRLASNSLLEALVFAPLVAADVKALGMKPRSMLPQSLIDRVASEGAITVSVPAWLRQAMYDGVGVVREEEGMQALHAQLVDWRPDEASERNLRAAALAVVTGAIGRQESRGGHFRSEYPLTLGRFNHRCYLNRQTIPGLAEDDTAYESKDVSHV</sequence>
<reference evidence="14 15" key="1">
    <citation type="submission" date="2018-07" db="EMBL/GenBank/DDBJ databases">
        <title>Genomic Encyclopedia of Type Strains, Phase III (KMG-III): the genomes of soil and plant-associated and newly described type strains.</title>
        <authorList>
            <person name="Whitman W."/>
        </authorList>
    </citation>
    <scope>NUCLEOTIDE SEQUENCE [LARGE SCALE GENOMIC DNA]</scope>
    <source>
        <strain evidence="14 15">CECT 8488</strain>
    </source>
</reference>
<evidence type="ECO:0000256" key="1">
    <source>
        <dbReference type="ARBA" id="ARBA00001974"/>
    </source>
</evidence>
<dbReference type="EMBL" id="QRDW01000001">
    <property type="protein sequence ID" value="RED53670.1"/>
    <property type="molecule type" value="Genomic_DNA"/>
</dbReference>
<protein>
    <recommendedName>
        <fullName evidence="4 10">L-aspartate oxidase</fullName>
        <ecNumber evidence="4 10">1.4.3.16</ecNumber>
    </recommendedName>
</protein>
<comment type="function">
    <text evidence="11">Catalyzes the oxidation of L-aspartate to iminoaspartate.</text>
</comment>
<dbReference type="GO" id="GO:0008734">
    <property type="term" value="F:L-aspartate oxidase activity"/>
    <property type="evidence" value="ECO:0007669"/>
    <property type="project" value="UniProtKB-UniRule"/>
</dbReference>
<evidence type="ECO:0000256" key="4">
    <source>
        <dbReference type="ARBA" id="ARBA00012173"/>
    </source>
</evidence>
<dbReference type="PANTHER" id="PTHR42716">
    <property type="entry name" value="L-ASPARTATE OXIDASE"/>
    <property type="match status" value="1"/>
</dbReference>
<dbReference type="RefSeq" id="WP_115934790.1">
    <property type="nucleotide sequence ID" value="NZ_QRDW01000001.1"/>
</dbReference>
<dbReference type="AlphaFoldDB" id="A0A3D9HW80"/>
<evidence type="ECO:0000256" key="7">
    <source>
        <dbReference type="ARBA" id="ARBA00022827"/>
    </source>
</evidence>